<evidence type="ECO:0000313" key="7">
    <source>
        <dbReference type="EMBL" id="SFQ14075.1"/>
    </source>
</evidence>
<dbReference type="InterPro" id="IPR045861">
    <property type="entry name" value="CorA_cytoplasmic_dom"/>
</dbReference>
<dbReference type="GO" id="GO:0016020">
    <property type="term" value="C:membrane"/>
    <property type="evidence" value="ECO:0007669"/>
    <property type="project" value="UniProtKB-SubCell"/>
</dbReference>
<keyword evidence="3 6" id="KW-0812">Transmembrane</keyword>
<dbReference type="InterPro" id="IPR047199">
    <property type="entry name" value="CorA-like"/>
</dbReference>
<dbReference type="InterPro" id="IPR002523">
    <property type="entry name" value="MgTranspt_CorA/ZnTranspt_ZntB"/>
</dbReference>
<dbReference type="SUPFAM" id="SSF144083">
    <property type="entry name" value="Magnesium transport protein CorA, transmembrane region"/>
    <property type="match status" value="1"/>
</dbReference>
<sequence length="320" mass="36807">MIHYLNRDEKGDFLPNNNPETTSSDWIHISQANEEDILHLAHTYHFPVDYLTGAFDADEISRYEKLGKQYDNTPGLIVLLYPLKKKSRLNLTEYVTRPLSIIMAEDTLITATHDTPEFLKSFMQVDDDKLNNFETADQFVLKASMHIASLFITYLKEINKSTDDLEVQLQSSSKSQYLFDLMELQKSLVFIDTALKSNHPVIDRLKELEDFTANPIDDELLRDVMVENRQAEVMASQTYRLLNQLSSTFSSVISNNLNTVVKFLTSITFIFTIPTLIGSLWGMNVPVPFENSPFGFWILLFGTVILLAVTAYWMKKNEFF</sequence>
<dbReference type="Pfam" id="PF01544">
    <property type="entry name" value="CorA"/>
    <property type="match status" value="1"/>
</dbReference>
<feature type="transmembrane region" description="Helical" evidence="6">
    <location>
        <begin position="294"/>
        <end position="314"/>
    </location>
</feature>
<keyword evidence="4 6" id="KW-1133">Transmembrane helix</keyword>
<dbReference type="InterPro" id="IPR045863">
    <property type="entry name" value="CorA_TM1_TM2"/>
</dbReference>
<comment type="subcellular location">
    <subcellularLocation>
        <location evidence="1">Membrane</location>
        <topology evidence="1">Multi-pass membrane protein</topology>
    </subcellularLocation>
</comment>
<keyword evidence="5 6" id="KW-0472">Membrane</keyword>
<dbReference type="Gene3D" id="3.30.460.20">
    <property type="entry name" value="CorA soluble domain-like"/>
    <property type="match status" value="1"/>
</dbReference>
<comment type="similarity">
    <text evidence="2">Belongs to the CorA metal ion transporter (MIT) (TC 1.A.35) family.</text>
</comment>
<gene>
    <name evidence="7" type="ORF">SAMN04488506_0735</name>
</gene>
<evidence type="ECO:0000256" key="1">
    <source>
        <dbReference type="ARBA" id="ARBA00004141"/>
    </source>
</evidence>
<dbReference type="OrthoDB" id="9803416at2"/>
<evidence type="ECO:0000256" key="4">
    <source>
        <dbReference type="ARBA" id="ARBA00022989"/>
    </source>
</evidence>
<dbReference type="PANTHER" id="PTHR47891">
    <property type="entry name" value="TRANSPORTER-RELATED"/>
    <property type="match status" value="1"/>
</dbReference>
<evidence type="ECO:0000256" key="5">
    <source>
        <dbReference type="ARBA" id="ARBA00023136"/>
    </source>
</evidence>
<reference evidence="7 8" key="1">
    <citation type="submission" date="2016-10" db="EMBL/GenBank/DDBJ databases">
        <authorList>
            <person name="de Groot N.N."/>
        </authorList>
    </citation>
    <scope>NUCLEOTIDE SEQUENCE [LARGE SCALE GENOMIC DNA]</scope>
    <source>
        <strain evidence="7 8">DSM 20581</strain>
    </source>
</reference>
<name>A0A1I5W2X9_9LACT</name>
<evidence type="ECO:0000313" key="8">
    <source>
        <dbReference type="Proteomes" id="UP000199136"/>
    </source>
</evidence>
<dbReference type="Proteomes" id="UP000199136">
    <property type="component" value="Unassembled WGS sequence"/>
</dbReference>
<evidence type="ECO:0000256" key="2">
    <source>
        <dbReference type="ARBA" id="ARBA00009765"/>
    </source>
</evidence>
<dbReference type="EMBL" id="FOXW01000002">
    <property type="protein sequence ID" value="SFQ14075.1"/>
    <property type="molecule type" value="Genomic_DNA"/>
</dbReference>
<organism evidence="7 8">
    <name type="scientific">Desemzia incerta</name>
    <dbReference type="NCBI Taxonomy" id="82801"/>
    <lineage>
        <taxon>Bacteria</taxon>
        <taxon>Bacillati</taxon>
        <taxon>Bacillota</taxon>
        <taxon>Bacilli</taxon>
        <taxon>Lactobacillales</taxon>
        <taxon>Carnobacteriaceae</taxon>
        <taxon>Desemzia</taxon>
    </lineage>
</organism>
<keyword evidence="8" id="KW-1185">Reference proteome</keyword>
<dbReference type="SUPFAM" id="SSF143865">
    <property type="entry name" value="CorA soluble domain-like"/>
    <property type="match status" value="1"/>
</dbReference>
<feature type="transmembrane region" description="Helical" evidence="6">
    <location>
        <begin position="263"/>
        <end position="282"/>
    </location>
</feature>
<evidence type="ECO:0000256" key="3">
    <source>
        <dbReference type="ARBA" id="ARBA00022692"/>
    </source>
</evidence>
<dbReference type="GO" id="GO:0046873">
    <property type="term" value="F:metal ion transmembrane transporter activity"/>
    <property type="evidence" value="ECO:0007669"/>
    <property type="project" value="InterPro"/>
</dbReference>
<dbReference type="PANTHER" id="PTHR47891:SF1">
    <property type="entry name" value="CORA-MAGNESIUM AND COBALT TRANSPORTER"/>
    <property type="match status" value="1"/>
</dbReference>
<protein>
    <submittedName>
        <fullName evidence="7">Magnesium transporter</fullName>
    </submittedName>
</protein>
<dbReference type="AlphaFoldDB" id="A0A1I5W2X9"/>
<accession>A0A1I5W2X9</accession>
<dbReference type="STRING" id="82801.SAMN04488506_0735"/>
<dbReference type="CDD" id="cd12827">
    <property type="entry name" value="EcCorA_ZntB-like_u2"/>
    <property type="match status" value="1"/>
</dbReference>
<proteinExistence type="inferred from homology"/>
<dbReference type="Gene3D" id="1.20.58.340">
    <property type="entry name" value="Magnesium transport protein CorA, transmembrane region"/>
    <property type="match status" value="2"/>
</dbReference>
<evidence type="ECO:0000256" key="6">
    <source>
        <dbReference type="SAM" id="Phobius"/>
    </source>
</evidence>
<dbReference type="RefSeq" id="WP_092479795.1">
    <property type="nucleotide sequence ID" value="NZ_FOXW01000002.1"/>
</dbReference>